<keyword evidence="4" id="KW-0010">Activator</keyword>
<keyword evidence="5" id="KW-0804">Transcription</keyword>
<comment type="caution">
    <text evidence="7">The sequence shown here is derived from an EMBL/GenBank/DDBJ whole genome shotgun (WGS) entry which is preliminary data.</text>
</comment>
<evidence type="ECO:0000256" key="3">
    <source>
        <dbReference type="ARBA" id="ARBA00023125"/>
    </source>
</evidence>
<dbReference type="Pfam" id="PF03466">
    <property type="entry name" value="LysR_substrate"/>
    <property type="match status" value="1"/>
</dbReference>
<dbReference type="InterPro" id="IPR005119">
    <property type="entry name" value="LysR_subst-bd"/>
</dbReference>
<keyword evidence="2" id="KW-0805">Transcription regulation</keyword>
<dbReference type="Gene3D" id="3.40.190.10">
    <property type="entry name" value="Periplasmic binding protein-like II"/>
    <property type="match status" value="2"/>
</dbReference>
<evidence type="ECO:0000313" key="7">
    <source>
        <dbReference type="EMBL" id="GAA12793.1"/>
    </source>
</evidence>
<protein>
    <submittedName>
        <fullName evidence="7">Putative LysR family transcriptional regulator</fullName>
    </submittedName>
</protein>
<dbReference type="FunFam" id="1.10.10.10:FF:000001">
    <property type="entry name" value="LysR family transcriptional regulator"/>
    <property type="match status" value="1"/>
</dbReference>
<dbReference type="PANTHER" id="PTHR30346">
    <property type="entry name" value="TRANSCRIPTIONAL DUAL REGULATOR HCAR-RELATED"/>
    <property type="match status" value="1"/>
</dbReference>
<evidence type="ECO:0000256" key="1">
    <source>
        <dbReference type="ARBA" id="ARBA00009437"/>
    </source>
</evidence>
<evidence type="ECO:0000256" key="4">
    <source>
        <dbReference type="ARBA" id="ARBA00023159"/>
    </source>
</evidence>
<organism evidence="7 8">
    <name type="scientific">Gordonia alkanivorans NBRC 16433</name>
    <dbReference type="NCBI Taxonomy" id="1027371"/>
    <lineage>
        <taxon>Bacteria</taxon>
        <taxon>Bacillati</taxon>
        <taxon>Actinomycetota</taxon>
        <taxon>Actinomycetes</taxon>
        <taxon>Mycobacteriales</taxon>
        <taxon>Gordoniaceae</taxon>
        <taxon>Gordonia</taxon>
    </lineage>
</organism>
<reference evidence="7 8" key="1">
    <citation type="submission" date="2011-05" db="EMBL/GenBank/DDBJ databases">
        <title>Whole genome shotgun sequence of Gordonia alkanivorans NBRC 16433.</title>
        <authorList>
            <person name="Hosoyama A."/>
            <person name="Nakamura S."/>
            <person name="Takarada H."/>
            <person name="Tsuchikane K."/>
            <person name="Yamazaki S."/>
            <person name="Fujita N."/>
        </authorList>
    </citation>
    <scope>NUCLEOTIDE SEQUENCE [LARGE SCALE GENOMIC DNA]</scope>
    <source>
        <strain evidence="7 8">NBRC 16433</strain>
    </source>
</reference>
<dbReference type="PRINTS" id="PR00039">
    <property type="entry name" value="HTHLYSR"/>
</dbReference>
<proteinExistence type="inferred from homology"/>
<dbReference type="InterPro" id="IPR036390">
    <property type="entry name" value="WH_DNA-bd_sf"/>
</dbReference>
<dbReference type="GO" id="GO:0003700">
    <property type="term" value="F:DNA-binding transcription factor activity"/>
    <property type="evidence" value="ECO:0007669"/>
    <property type="project" value="InterPro"/>
</dbReference>
<dbReference type="Gene3D" id="1.10.10.10">
    <property type="entry name" value="Winged helix-like DNA-binding domain superfamily/Winged helix DNA-binding domain"/>
    <property type="match status" value="1"/>
</dbReference>
<dbReference type="GO" id="GO:0003677">
    <property type="term" value="F:DNA binding"/>
    <property type="evidence" value="ECO:0007669"/>
    <property type="project" value="UniProtKB-KW"/>
</dbReference>
<keyword evidence="3" id="KW-0238">DNA-binding</keyword>
<sequence>MGCEAGRRRRAILEPVDLVRHLRFFVAVAEEGHFGDAAARLEMTQPPVSQGLRRLEKELGVQLIRRTSRGAELTDAGRDLLPRARLLIDDAARFLGEARHLHDGSEVLRWGAVPLAGAAAIAAVAQRLGDVSSGQEMLSATAVSLVEQVSAGTLDLAIVDAPCVTGTLTTGPIVVFRRHVVVPANHPVTTTVRPRLRQLAGLDLCHQSRAANPPAHDQLIDRLRESGLDPRILPISSSEHLVAAVAGSGAFGLTADAQRLASLDSISCLPIGRDATALRLRVVYRESALGEVADVATAALWKISKATG</sequence>
<evidence type="ECO:0000313" key="8">
    <source>
        <dbReference type="Proteomes" id="UP000003558"/>
    </source>
</evidence>
<evidence type="ECO:0000256" key="5">
    <source>
        <dbReference type="ARBA" id="ARBA00023163"/>
    </source>
</evidence>
<dbReference type="PROSITE" id="PS50931">
    <property type="entry name" value="HTH_LYSR"/>
    <property type="match status" value="1"/>
</dbReference>
<dbReference type="STRING" id="1027371.GOALK_060_00260"/>
<name>F9VW04_9ACTN</name>
<evidence type="ECO:0000259" key="6">
    <source>
        <dbReference type="PROSITE" id="PS50931"/>
    </source>
</evidence>
<dbReference type="InterPro" id="IPR000847">
    <property type="entry name" value="LysR_HTH_N"/>
</dbReference>
<dbReference type="InterPro" id="IPR036388">
    <property type="entry name" value="WH-like_DNA-bd_sf"/>
</dbReference>
<dbReference type="GO" id="GO:0032993">
    <property type="term" value="C:protein-DNA complex"/>
    <property type="evidence" value="ECO:0007669"/>
    <property type="project" value="TreeGrafter"/>
</dbReference>
<evidence type="ECO:0000256" key="2">
    <source>
        <dbReference type="ARBA" id="ARBA00023015"/>
    </source>
</evidence>
<dbReference type="SUPFAM" id="SSF46785">
    <property type="entry name" value="Winged helix' DNA-binding domain"/>
    <property type="match status" value="1"/>
</dbReference>
<dbReference type="Pfam" id="PF00126">
    <property type="entry name" value="HTH_1"/>
    <property type="match status" value="1"/>
</dbReference>
<dbReference type="EMBL" id="BACI01000060">
    <property type="protein sequence ID" value="GAA12793.1"/>
    <property type="molecule type" value="Genomic_DNA"/>
</dbReference>
<dbReference type="SUPFAM" id="SSF53850">
    <property type="entry name" value="Periplasmic binding protein-like II"/>
    <property type="match status" value="1"/>
</dbReference>
<dbReference type="eggNOG" id="COG0583">
    <property type="taxonomic scope" value="Bacteria"/>
</dbReference>
<gene>
    <name evidence="7" type="ORF">GOALK_060_00260</name>
</gene>
<comment type="similarity">
    <text evidence="1">Belongs to the LysR transcriptional regulatory family.</text>
</comment>
<accession>F9VW04</accession>
<feature type="domain" description="HTH lysR-type" evidence="6">
    <location>
        <begin position="17"/>
        <end position="74"/>
    </location>
</feature>
<dbReference type="AlphaFoldDB" id="F9VW04"/>
<dbReference type="PANTHER" id="PTHR30346:SF28">
    <property type="entry name" value="HTH-TYPE TRANSCRIPTIONAL REGULATOR CYNR"/>
    <property type="match status" value="1"/>
</dbReference>
<dbReference type="Proteomes" id="UP000003558">
    <property type="component" value="Unassembled WGS sequence"/>
</dbReference>